<dbReference type="Gene3D" id="1.10.10.10">
    <property type="entry name" value="Winged helix-like DNA-binding domain superfamily/Winged helix DNA-binding domain"/>
    <property type="match status" value="1"/>
</dbReference>
<dbReference type="PANTHER" id="PTHR48176">
    <property type="entry name" value="DDRGK DOMAIN-CONTAINING PROTEIN 1"/>
    <property type="match status" value="1"/>
</dbReference>
<gene>
    <name evidence="13" type="ORF">TBRA_LOCUS5439</name>
</gene>
<dbReference type="Pfam" id="PF09756">
    <property type="entry name" value="DDRGK"/>
    <property type="match status" value="1"/>
</dbReference>
<evidence type="ECO:0000256" key="10">
    <source>
        <dbReference type="ARBA" id="ARBA00049687"/>
    </source>
</evidence>
<dbReference type="InterPro" id="IPR050899">
    <property type="entry name" value="DDRGK_domain-containing"/>
</dbReference>
<evidence type="ECO:0000256" key="12">
    <source>
        <dbReference type="SAM" id="Phobius"/>
    </source>
</evidence>
<proteinExistence type="inferred from homology"/>
<reference evidence="13 14" key="1">
    <citation type="submission" date="2020-02" db="EMBL/GenBank/DDBJ databases">
        <authorList>
            <person name="Ferguson B K."/>
        </authorList>
    </citation>
    <scope>NUCLEOTIDE SEQUENCE [LARGE SCALE GENOMIC DNA]</scope>
</reference>
<evidence type="ECO:0000256" key="11">
    <source>
        <dbReference type="SAM" id="MobiDB-lite"/>
    </source>
</evidence>
<keyword evidence="7 12" id="KW-1133">Transmembrane helix</keyword>
<keyword evidence="4 12" id="KW-0812">Transmembrane</keyword>
<comment type="subunit">
    <text evidence="10">Interacts with Atg9; the interaction is transient.</text>
</comment>
<accession>A0A6H5IFL6</accession>
<dbReference type="PANTHER" id="PTHR48176:SF1">
    <property type="entry name" value="DDRGK DOMAIN-CONTAINING PROTEIN 1"/>
    <property type="match status" value="1"/>
</dbReference>
<evidence type="ECO:0000256" key="4">
    <source>
        <dbReference type="ARBA" id="ARBA00022692"/>
    </source>
</evidence>
<organism evidence="13 14">
    <name type="scientific">Trichogramma brassicae</name>
    <dbReference type="NCBI Taxonomy" id="86971"/>
    <lineage>
        <taxon>Eukaryota</taxon>
        <taxon>Metazoa</taxon>
        <taxon>Ecdysozoa</taxon>
        <taxon>Arthropoda</taxon>
        <taxon>Hexapoda</taxon>
        <taxon>Insecta</taxon>
        <taxon>Pterygota</taxon>
        <taxon>Neoptera</taxon>
        <taxon>Endopterygota</taxon>
        <taxon>Hymenoptera</taxon>
        <taxon>Apocrita</taxon>
        <taxon>Proctotrupomorpha</taxon>
        <taxon>Chalcidoidea</taxon>
        <taxon>Trichogrammatidae</taxon>
        <taxon>Trichogramma</taxon>
    </lineage>
</organism>
<evidence type="ECO:0000256" key="5">
    <source>
        <dbReference type="ARBA" id="ARBA00022786"/>
    </source>
</evidence>
<dbReference type="InterPro" id="IPR019153">
    <property type="entry name" value="DDRGK_dom-contain"/>
</dbReference>
<dbReference type="AlphaFoldDB" id="A0A6H5IFL6"/>
<evidence type="ECO:0000256" key="2">
    <source>
        <dbReference type="ARBA" id="ARBA00009829"/>
    </source>
</evidence>
<protein>
    <recommendedName>
        <fullName evidence="3">DDRGK domain-containing protein 1</fullName>
    </recommendedName>
</protein>
<feature type="transmembrane region" description="Helical" evidence="12">
    <location>
        <begin position="6"/>
        <end position="26"/>
    </location>
</feature>
<dbReference type="InterPro" id="IPR036388">
    <property type="entry name" value="WH-like_DNA-bd_sf"/>
</dbReference>
<dbReference type="SUPFAM" id="SSF46785">
    <property type="entry name" value="Winged helix' DNA-binding domain"/>
    <property type="match status" value="1"/>
</dbReference>
<feature type="compositionally biased region" description="Basic and acidic residues" evidence="11">
    <location>
        <begin position="32"/>
        <end position="41"/>
    </location>
</feature>
<dbReference type="GO" id="GO:0005789">
    <property type="term" value="C:endoplasmic reticulum membrane"/>
    <property type="evidence" value="ECO:0007669"/>
    <property type="project" value="UniProtKB-SubCell"/>
</dbReference>
<evidence type="ECO:0000313" key="13">
    <source>
        <dbReference type="EMBL" id="CAB0033538.1"/>
    </source>
</evidence>
<feature type="compositionally biased region" description="Basic and acidic residues" evidence="11">
    <location>
        <begin position="69"/>
        <end position="78"/>
    </location>
</feature>
<evidence type="ECO:0000256" key="3">
    <source>
        <dbReference type="ARBA" id="ARBA00018218"/>
    </source>
</evidence>
<name>A0A6H5IFL6_9HYME</name>
<dbReference type="EMBL" id="CADCXV010000714">
    <property type="protein sequence ID" value="CAB0033538.1"/>
    <property type="molecule type" value="Genomic_DNA"/>
</dbReference>
<dbReference type="SMART" id="SM01128">
    <property type="entry name" value="DDRGK"/>
    <property type="match status" value="1"/>
</dbReference>
<keyword evidence="8 12" id="KW-0472">Membrane</keyword>
<dbReference type="InterPro" id="IPR036390">
    <property type="entry name" value="WH_DNA-bd_sf"/>
</dbReference>
<evidence type="ECO:0000256" key="7">
    <source>
        <dbReference type="ARBA" id="ARBA00022989"/>
    </source>
</evidence>
<sequence length="287" mass="33272">MDPVLLICIALVAIIVAGIFITLFMIKKSQQKKSEDGEDRQQGQPARRGVVRGVRQRHVPRLAAVHEQAAPDDRRADNSDDNEDHAEADLSKLGAKKRAKLEAKAERKAQREIEERQREERKKREEQQQKIRDEEIARQNEEERKREEAEKAAIEEKERREHEEYLKMKEAFQVEEEGYEENDDEKETNLLKDFVDHIKRNKIVILEDLAQQFSLKTTKVIDRIKQMQADGILSGVIDDRGKFIYISQEELEAVAKFVKQRGRVSIQELAEHSNTLINLNSANVVEG</sequence>
<evidence type="ECO:0000313" key="14">
    <source>
        <dbReference type="Proteomes" id="UP000479190"/>
    </source>
</evidence>
<keyword evidence="6" id="KW-0256">Endoplasmic reticulum</keyword>
<evidence type="ECO:0000256" key="9">
    <source>
        <dbReference type="ARBA" id="ARBA00049608"/>
    </source>
</evidence>
<evidence type="ECO:0000256" key="6">
    <source>
        <dbReference type="ARBA" id="ARBA00022824"/>
    </source>
</evidence>
<comment type="function">
    <text evidence="9">Substrate adapter for ufmylation, the covalent attachment of the ubiquitin-like modifier UFM1 to substrate proteins. Required for ufmylation of Atg9; protects the nervous system during aging, possibly by stabilizing Atg9 and supporting its function.</text>
</comment>
<evidence type="ECO:0000256" key="8">
    <source>
        <dbReference type="ARBA" id="ARBA00023136"/>
    </source>
</evidence>
<dbReference type="GO" id="GO:0044389">
    <property type="term" value="F:ubiquitin-like protein ligase binding"/>
    <property type="evidence" value="ECO:0007669"/>
    <property type="project" value="TreeGrafter"/>
</dbReference>
<feature type="compositionally biased region" description="Low complexity" evidence="11">
    <location>
        <begin position="42"/>
        <end position="53"/>
    </location>
</feature>
<comment type="similarity">
    <text evidence="2">Belongs to the DDRGK1 family.</text>
</comment>
<feature type="region of interest" description="Disordered" evidence="11">
    <location>
        <begin position="31"/>
        <end position="159"/>
    </location>
</feature>
<keyword evidence="5" id="KW-0833">Ubl conjugation pathway</keyword>
<comment type="subcellular location">
    <subcellularLocation>
        <location evidence="1">Endoplasmic reticulum membrane</location>
        <topology evidence="1">Single-pass membrane protein</topology>
    </subcellularLocation>
</comment>
<dbReference type="Proteomes" id="UP000479190">
    <property type="component" value="Unassembled WGS sequence"/>
</dbReference>
<dbReference type="FunFam" id="1.10.10.10:FF:000143">
    <property type="entry name" value="DDRGK domain-containing protein 1"/>
    <property type="match status" value="1"/>
</dbReference>
<evidence type="ECO:0000256" key="1">
    <source>
        <dbReference type="ARBA" id="ARBA00004389"/>
    </source>
</evidence>
<keyword evidence="14" id="KW-1185">Reference proteome</keyword>
<feature type="compositionally biased region" description="Basic and acidic residues" evidence="11">
    <location>
        <begin position="100"/>
        <end position="159"/>
    </location>
</feature>
<dbReference type="OrthoDB" id="2285710at2759"/>